<dbReference type="SMART" id="SM00360">
    <property type="entry name" value="RRM"/>
    <property type="match status" value="3"/>
</dbReference>
<dbReference type="GO" id="GO:0003723">
    <property type="term" value="F:RNA binding"/>
    <property type="evidence" value="ECO:0007669"/>
    <property type="project" value="UniProtKB-UniRule"/>
</dbReference>
<name>A0A9W6F1N1_9CHLO</name>
<evidence type="ECO:0000313" key="6">
    <source>
        <dbReference type="Proteomes" id="UP001165080"/>
    </source>
</evidence>
<keyword evidence="1 2" id="KW-0694">RNA-binding</keyword>
<feature type="domain" description="RRM" evidence="4">
    <location>
        <begin position="227"/>
        <end position="291"/>
    </location>
</feature>
<evidence type="ECO:0000313" key="5">
    <source>
        <dbReference type="EMBL" id="GLC52964.1"/>
    </source>
</evidence>
<evidence type="ECO:0000256" key="1">
    <source>
        <dbReference type="ARBA" id="ARBA00022884"/>
    </source>
</evidence>
<organism evidence="5 6">
    <name type="scientific">Pleodorina starrii</name>
    <dbReference type="NCBI Taxonomy" id="330485"/>
    <lineage>
        <taxon>Eukaryota</taxon>
        <taxon>Viridiplantae</taxon>
        <taxon>Chlorophyta</taxon>
        <taxon>core chlorophytes</taxon>
        <taxon>Chlorophyceae</taxon>
        <taxon>CS clade</taxon>
        <taxon>Chlamydomonadales</taxon>
        <taxon>Volvocaceae</taxon>
        <taxon>Pleodorina</taxon>
    </lineage>
</organism>
<dbReference type="InterPro" id="IPR012677">
    <property type="entry name" value="Nucleotide-bd_a/b_plait_sf"/>
</dbReference>
<dbReference type="OrthoDB" id="417481at2759"/>
<proteinExistence type="predicted"/>
<gene>
    <name evidence="5" type="primary">PLEST002412</name>
    <name evidence="5" type="ORF">PLESTB_000693400</name>
</gene>
<dbReference type="InterPro" id="IPR034454">
    <property type="entry name" value="MEI2-like_RRM3"/>
</dbReference>
<feature type="compositionally biased region" description="Low complexity" evidence="3">
    <location>
        <begin position="408"/>
        <end position="436"/>
    </location>
</feature>
<dbReference type="InterPro" id="IPR007201">
    <property type="entry name" value="Mei2-like_Rrm_C"/>
</dbReference>
<dbReference type="Pfam" id="PF00076">
    <property type="entry name" value="RRM_1"/>
    <property type="match status" value="2"/>
</dbReference>
<reference evidence="5 6" key="1">
    <citation type="journal article" date="2023" name="Commun. Biol.">
        <title>Reorganization of the ancestral sex-determining regions during the evolution of trioecy in Pleodorina starrii.</title>
        <authorList>
            <person name="Takahashi K."/>
            <person name="Suzuki S."/>
            <person name="Kawai-Toyooka H."/>
            <person name="Yamamoto K."/>
            <person name="Hamaji T."/>
            <person name="Ootsuki R."/>
            <person name="Yamaguchi H."/>
            <person name="Kawachi M."/>
            <person name="Higashiyama T."/>
            <person name="Nozaki H."/>
        </authorList>
    </citation>
    <scope>NUCLEOTIDE SEQUENCE [LARGE SCALE GENOMIC DNA]</scope>
    <source>
        <strain evidence="5 6">NIES-4479</strain>
    </source>
</reference>
<comment type="caution">
    <text evidence="5">The sequence shown here is derived from an EMBL/GenBank/DDBJ whole genome shotgun (WGS) entry which is preliminary data.</text>
</comment>
<feature type="compositionally biased region" description="Gly residues" evidence="3">
    <location>
        <begin position="800"/>
        <end position="826"/>
    </location>
</feature>
<evidence type="ECO:0000256" key="3">
    <source>
        <dbReference type="SAM" id="MobiDB-lite"/>
    </source>
</evidence>
<protein>
    <recommendedName>
        <fullName evidence="4">RRM domain-containing protein</fullName>
    </recommendedName>
</protein>
<dbReference type="SUPFAM" id="SSF54928">
    <property type="entry name" value="RNA-binding domain, RBD"/>
    <property type="match status" value="2"/>
</dbReference>
<feature type="compositionally biased region" description="Low complexity" evidence="3">
    <location>
        <begin position="1084"/>
        <end position="1093"/>
    </location>
</feature>
<feature type="compositionally biased region" description="Gly residues" evidence="3">
    <location>
        <begin position="1065"/>
        <end position="1083"/>
    </location>
</feature>
<feature type="region of interest" description="Disordered" evidence="3">
    <location>
        <begin position="124"/>
        <end position="144"/>
    </location>
</feature>
<evidence type="ECO:0000256" key="2">
    <source>
        <dbReference type="PROSITE-ProRule" id="PRU00176"/>
    </source>
</evidence>
<feature type="region of interest" description="Disordered" evidence="3">
    <location>
        <begin position="980"/>
        <end position="1000"/>
    </location>
</feature>
<dbReference type="InterPro" id="IPR000504">
    <property type="entry name" value="RRM_dom"/>
</dbReference>
<dbReference type="Pfam" id="PF04059">
    <property type="entry name" value="RRM_2"/>
    <property type="match status" value="1"/>
</dbReference>
<sequence length="1093" mass="109546">MVPGCLSASWRHSGTDLFAMQGTALGVQGHGGVGVHSHTLSSETLASMYEQSTDRSRGVASEAGSLQQPSGMLKNASDPSLRSTGSSFADLESAGYTRHGFHRQEDLDIFSAVGGMDLGGDADLESPGGEVASTSVPDPHSEPSRTIFVRHINPAAGDEELLGMFKVFGDVRHINTISKHRGFVVVTYFDLRAALRAQVSLHGVPMAGMPLEVHYCVPKGDPAVNQGTVTVFNLDPDTSNDHLVWLFSKFGDVKDIRESPDRSNQKFITYYDTRHALAALRAMNKAEHLGKLPANVTPQLAASVSQLTMQDASAAAGMEGAAPRVSLAGGVQPGSAGGTWDPQHAHSAEALLQAQLAAAKRAAASRASSQPGTSSPSPLLGTSPAGQAFMAQARHEAQVPPSVVPKFQHQQQGQGQGQAPQGLASGQQQQQGQQQGHHSAEYLSSSSGSGARPGLHVSDSASSMSSVAGQAASQLFAAAQAAAGRSPLGGAAGAAMMGGPHGHIQKAVPSLATLSEAQALEEQANLYAAAAAGSMMAGAGGGAGAGQVGLEQAGGGAAGVNAAATANMLIGLQQQLGQEQQLWALQQQMAAGAAAQGQAGLWAAAAAAAGSLYGPQQQQAAAAAANLQTLRNLQELQARQQAVAAAAAQQQQQQQQQAAMAANLALLQGQATLSAADLNAAAAHLLHIAGLGNALGPSPVAAAAAAAAASYLPAAAAAGLGVGGGGLAGLVGSAGSLSGLGGAAQAQAQAQAAAAQQLLQNAMAMGNVGALNALGSMQAALGGQSGARLGGSFGSQSGALAGGSGAGGHHGGRDGGGGGGSRGGGRLSRRTTDPAAELERKMQQEKLYALDPVKIRSGEDKRTTLMVKNIPNKYTQKMLLATIDEQFKGTYDFFYLPIDFKNKCNVGYAFINMINPFDIIGLVERFNNRRWERFNSEKVCNISYARIQGRAALVAHFQNSSLMHEDKRCRPILFTANGTETTDPEAFQNDPSLQPVPSGCSTASSSAASLHASASGGAVGGAGGAANAAAAAAAAAAGIGPARLRAAAAAAAAASAAGGAAVAPSGGGGGNSAEPGQGGGSVGPPGSSKSAGG</sequence>
<dbReference type="Proteomes" id="UP001165080">
    <property type="component" value="Unassembled WGS sequence"/>
</dbReference>
<feature type="domain" description="RRM" evidence="4">
    <location>
        <begin position="145"/>
        <end position="218"/>
    </location>
</feature>
<feature type="region of interest" description="Disordered" evidence="3">
    <location>
        <begin position="49"/>
        <end position="86"/>
    </location>
</feature>
<dbReference type="Gene3D" id="3.30.70.330">
    <property type="match status" value="2"/>
</dbReference>
<feature type="compositionally biased region" description="Low complexity" evidence="3">
    <location>
        <begin position="362"/>
        <end position="384"/>
    </location>
</feature>
<dbReference type="PANTHER" id="PTHR23189">
    <property type="entry name" value="RNA RECOGNITION MOTIF-CONTAINING"/>
    <property type="match status" value="1"/>
</dbReference>
<dbReference type="PROSITE" id="PS50102">
    <property type="entry name" value="RRM"/>
    <property type="match status" value="2"/>
</dbReference>
<feature type="compositionally biased region" description="Polar residues" evidence="3">
    <location>
        <begin position="77"/>
        <end position="86"/>
    </location>
</feature>
<feature type="region of interest" description="Disordered" evidence="3">
    <location>
        <begin position="800"/>
        <end position="834"/>
    </location>
</feature>
<dbReference type="CDD" id="cd12276">
    <property type="entry name" value="RRM2_MEI2_EAR1_like"/>
    <property type="match status" value="1"/>
</dbReference>
<dbReference type="InterPro" id="IPR035979">
    <property type="entry name" value="RBD_domain_sf"/>
</dbReference>
<accession>A0A9W6F1N1</accession>
<keyword evidence="6" id="KW-1185">Reference proteome</keyword>
<dbReference type="AlphaFoldDB" id="A0A9W6F1N1"/>
<feature type="region of interest" description="Disordered" evidence="3">
    <location>
        <begin position="362"/>
        <end position="461"/>
    </location>
</feature>
<dbReference type="EMBL" id="BRXU01000007">
    <property type="protein sequence ID" value="GLC52964.1"/>
    <property type="molecule type" value="Genomic_DNA"/>
</dbReference>
<dbReference type="CDD" id="cd12531">
    <property type="entry name" value="RRM3_MEI2_like"/>
    <property type="match status" value="1"/>
</dbReference>
<evidence type="ECO:0000259" key="4">
    <source>
        <dbReference type="PROSITE" id="PS50102"/>
    </source>
</evidence>
<feature type="region of interest" description="Disordered" evidence="3">
    <location>
        <begin position="1059"/>
        <end position="1093"/>
    </location>
</feature>